<keyword evidence="1" id="KW-0812">Transmembrane</keyword>
<gene>
    <name evidence="2" type="ORF">COT24_02690</name>
</gene>
<evidence type="ECO:0000256" key="1">
    <source>
        <dbReference type="SAM" id="Phobius"/>
    </source>
</evidence>
<comment type="caution">
    <text evidence="2">The sequence shown here is derived from an EMBL/GenBank/DDBJ whole genome shotgun (WGS) entry which is preliminary data.</text>
</comment>
<accession>A0A2H0YWE6</accession>
<dbReference type="InterPro" id="IPR045584">
    <property type="entry name" value="Pilin-like"/>
</dbReference>
<evidence type="ECO:0000313" key="2">
    <source>
        <dbReference type="EMBL" id="PIS42609.1"/>
    </source>
</evidence>
<dbReference type="Gene3D" id="3.30.700.10">
    <property type="entry name" value="Glycoprotein, Type 4 Pilin"/>
    <property type="match status" value="1"/>
</dbReference>
<evidence type="ECO:0000313" key="3">
    <source>
        <dbReference type="Proteomes" id="UP000231542"/>
    </source>
</evidence>
<dbReference type="EMBL" id="PEXU01000032">
    <property type="protein sequence ID" value="PIS42609.1"/>
    <property type="molecule type" value="Genomic_DNA"/>
</dbReference>
<evidence type="ECO:0008006" key="4">
    <source>
        <dbReference type="Google" id="ProtNLM"/>
    </source>
</evidence>
<keyword evidence="1" id="KW-1133">Transmembrane helix</keyword>
<dbReference type="Proteomes" id="UP000231542">
    <property type="component" value="Unassembled WGS sequence"/>
</dbReference>
<proteinExistence type="predicted"/>
<dbReference type="SUPFAM" id="SSF54523">
    <property type="entry name" value="Pili subunits"/>
    <property type="match status" value="1"/>
</dbReference>
<keyword evidence="1" id="KW-0472">Membrane</keyword>
<dbReference type="NCBIfam" id="TIGR02532">
    <property type="entry name" value="IV_pilin_GFxxxE"/>
    <property type="match status" value="1"/>
</dbReference>
<dbReference type="InterPro" id="IPR012902">
    <property type="entry name" value="N_methyl_site"/>
</dbReference>
<dbReference type="AlphaFoldDB" id="A0A2H0YWE6"/>
<sequence>MNYNITKGFTAMELVVAIGIISILASIALLSYHSINQNVFLDTSTKEIADTLRVAQNRAISSQDNKPWGVHFGDQSDQYLLFSGEWGPNSTTDAEYNLKNGIAIISVTGTREDGTQEVITELNFQKLSGLTEDAEIIVGFPGGKQKTISVASGGKISL</sequence>
<feature type="transmembrane region" description="Helical" evidence="1">
    <location>
        <begin position="12"/>
        <end position="32"/>
    </location>
</feature>
<name>A0A2H0YWE6_9BACT</name>
<organism evidence="2 3">
    <name type="scientific">Candidatus Kerfeldbacteria bacterium CG08_land_8_20_14_0_20_40_16</name>
    <dbReference type="NCBI Taxonomy" id="2014244"/>
    <lineage>
        <taxon>Bacteria</taxon>
        <taxon>Candidatus Kerfeldiibacteriota</taxon>
    </lineage>
</organism>
<protein>
    <recommendedName>
        <fullName evidence="4">General secretion pathway GspH domain-containing protein</fullName>
    </recommendedName>
</protein>
<reference evidence="2 3" key="1">
    <citation type="submission" date="2017-09" db="EMBL/GenBank/DDBJ databases">
        <title>Depth-based differentiation of microbial function through sediment-hosted aquifers and enrichment of novel symbionts in the deep terrestrial subsurface.</title>
        <authorList>
            <person name="Probst A.J."/>
            <person name="Ladd B."/>
            <person name="Jarett J.K."/>
            <person name="Geller-Mcgrath D.E."/>
            <person name="Sieber C.M."/>
            <person name="Emerson J.B."/>
            <person name="Anantharaman K."/>
            <person name="Thomas B.C."/>
            <person name="Malmstrom R."/>
            <person name="Stieglmeier M."/>
            <person name="Klingl A."/>
            <person name="Woyke T."/>
            <person name="Ryan C.M."/>
            <person name="Banfield J.F."/>
        </authorList>
    </citation>
    <scope>NUCLEOTIDE SEQUENCE [LARGE SCALE GENOMIC DNA]</scope>
    <source>
        <strain evidence="2">CG08_land_8_20_14_0_20_40_16</strain>
    </source>
</reference>